<dbReference type="EMBL" id="AUPC02000061">
    <property type="protein sequence ID" value="POG75368.1"/>
    <property type="molecule type" value="Genomic_DNA"/>
</dbReference>
<name>A0A2P4QCJ6_RHIID</name>
<dbReference type="AlphaFoldDB" id="A0A2P4QCJ6"/>
<organism evidence="1 2">
    <name type="scientific">Rhizophagus irregularis (strain DAOM 181602 / DAOM 197198 / MUCL 43194)</name>
    <name type="common">Arbuscular mycorrhizal fungus</name>
    <name type="synonym">Glomus intraradices</name>
    <dbReference type="NCBI Taxonomy" id="747089"/>
    <lineage>
        <taxon>Eukaryota</taxon>
        <taxon>Fungi</taxon>
        <taxon>Fungi incertae sedis</taxon>
        <taxon>Mucoromycota</taxon>
        <taxon>Glomeromycotina</taxon>
        <taxon>Glomeromycetes</taxon>
        <taxon>Glomerales</taxon>
        <taxon>Glomeraceae</taxon>
        <taxon>Rhizophagus</taxon>
    </lineage>
</organism>
<evidence type="ECO:0000313" key="2">
    <source>
        <dbReference type="Proteomes" id="UP000018888"/>
    </source>
</evidence>
<evidence type="ECO:0000313" key="1">
    <source>
        <dbReference type="EMBL" id="POG75368.1"/>
    </source>
</evidence>
<accession>A0A2P4QCJ6</accession>
<proteinExistence type="predicted"/>
<reference evidence="1 2" key="2">
    <citation type="journal article" date="2018" name="New Phytol.">
        <title>High intraspecific genome diversity in the model arbuscular mycorrhizal symbiont Rhizophagus irregularis.</title>
        <authorList>
            <person name="Chen E.C.H."/>
            <person name="Morin E."/>
            <person name="Beaudet D."/>
            <person name="Noel J."/>
            <person name="Yildirir G."/>
            <person name="Ndikumana S."/>
            <person name="Charron P."/>
            <person name="St-Onge C."/>
            <person name="Giorgi J."/>
            <person name="Kruger M."/>
            <person name="Marton T."/>
            <person name="Ropars J."/>
            <person name="Grigoriev I.V."/>
            <person name="Hainaut M."/>
            <person name="Henrissat B."/>
            <person name="Roux C."/>
            <person name="Martin F."/>
            <person name="Corradi N."/>
        </authorList>
    </citation>
    <scope>NUCLEOTIDE SEQUENCE [LARGE SCALE GENOMIC DNA]</scope>
    <source>
        <strain evidence="1 2">DAOM 197198</strain>
    </source>
</reference>
<keyword evidence="2" id="KW-1185">Reference proteome</keyword>
<sequence length="132" mass="16042">MSGTHINRARLNKCIDTVLDKDYNKIMLKPVNNHSRFDIHYLRAYIINYNSYYANQFEKKLIKITDVEPEKTYFSRWRKYRYQLKPEDLKHHWNHSCFKDKTEDKSCLLITHHYEKLLENVFSGITNLQLSI</sequence>
<comment type="caution">
    <text evidence="1">The sequence shown here is derived from an EMBL/GenBank/DDBJ whole genome shotgun (WGS) entry which is preliminary data.</text>
</comment>
<reference evidence="1 2" key="1">
    <citation type="journal article" date="2013" name="Proc. Natl. Acad. Sci. U.S.A.">
        <title>Genome of an arbuscular mycorrhizal fungus provides insight into the oldest plant symbiosis.</title>
        <authorList>
            <person name="Tisserant E."/>
            <person name="Malbreil M."/>
            <person name="Kuo A."/>
            <person name="Kohler A."/>
            <person name="Symeonidi A."/>
            <person name="Balestrini R."/>
            <person name="Charron P."/>
            <person name="Duensing N."/>
            <person name="Frei Dit Frey N."/>
            <person name="Gianinazzi-Pearson V."/>
            <person name="Gilbert L.B."/>
            <person name="Handa Y."/>
            <person name="Herr J.R."/>
            <person name="Hijri M."/>
            <person name="Koul R."/>
            <person name="Kawaguchi M."/>
            <person name="Krajinski F."/>
            <person name="Lammers P.J."/>
            <person name="Masclaux F.G."/>
            <person name="Murat C."/>
            <person name="Morin E."/>
            <person name="Ndikumana S."/>
            <person name="Pagni M."/>
            <person name="Petitpierre D."/>
            <person name="Requena N."/>
            <person name="Rosikiewicz P."/>
            <person name="Riley R."/>
            <person name="Saito K."/>
            <person name="San Clemente H."/>
            <person name="Shapiro H."/>
            <person name="van Tuinen D."/>
            <person name="Becard G."/>
            <person name="Bonfante P."/>
            <person name="Paszkowski U."/>
            <person name="Shachar-Hill Y.Y."/>
            <person name="Tuskan G.A."/>
            <person name="Young P.W."/>
            <person name="Sanders I.R."/>
            <person name="Henrissat B."/>
            <person name="Rensing S.A."/>
            <person name="Grigoriev I.V."/>
            <person name="Corradi N."/>
            <person name="Roux C."/>
            <person name="Martin F."/>
        </authorList>
    </citation>
    <scope>NUCLEOTIDE SEQUENCE [LARGE SCALE GENOMIC DNA]</scope>
    <source>
        <strain evidence="1 2">DAOM 197198</strain>
    </source>
</reference>
<gene>
    <name evidence="1" type="ORF">GLOIN_2v1770229</name>
</gene>
<dbReference type="Proteomes" id="UP000018888">
    <property type="component" value="Unassembled WGS sequence"/>
</dbReference>
<protein>
    <submittedName>
        <fullName evidence="1">Uncharacterized protein</fullName>
    </submittedName>
</protein>